<dbReference type="VEuPathDB" id="TriTrypDB:TcG_07162"/>
<proteinExistence type="predicted"/>
<dbReference type="VEuPathDB" id="TriTrypDB:TcBrA4_0054120"/>
<dbReference type="VEuPathDB" id="TriTrypDB:TcYC6_0024690"/>
<dbReference type="VEuPathDB" id="TriTrypDB:Tc_MARK_6168"/>
<dbReference type="VEuPathDB" id="TriTrypDB:TCDM_07816"/>
<accession>A0A2V2UKI1</accession>
<dbReference type="VEuPathDB" id="TriTrypDB:BCY84_15513"/>
<evidence type="ECO:0000313" key="2">
    <source>
        <dbReference type="EMBL" id="PWU83686.1"/>
    </source>
</evidence>
<feature type="compositionally biased region" description="Basic residues" evidence="1">
    <location>
        <begin position="38"/>
        <end position="50"/>
    </location>
</feature>
<dbReference type="VEuPathDB" id="TriTrypDB:ECC02_006581"/>
<name>A0A2V2UKI1_TRYCR</name>
<sequence length="206" mass="23169">MLAEVTAAHSTGRDRPSRFSGDNYSPQARVPGKGAPAARKKYRNPHHLQKKQQEEERNQKTKQQYVAKKRASSSSSNLPFVPQKQLPNAKEEEVLVLPQSLLKSPAADEIWQANASYNRETAYSLGMITRLRRAMAPPPTKEQLGEVIHAMVQEIVRDARRRGIGLKLTRQAPCVYLFELRGAASKRGRATLHVLCIFQLTVDVFL</sequence>
<evidence type="ECO:0000313" key="3">
    <source>
        <dbReference type="Proteomes" id="UP000246078"/>
    </source>
</evidence>
<feature type="region of interest" description="Disordered" evidence="1">
    <location>
        <begin position="1"/>
        <end position="82"/>
    </location>
</feature>
<protein>
    <submittedName>
        <fullName evidence="2">Uncharacterized protein</fullName>
    </submittedName>
</protein>
<gene>
    <name evidence="2" type="ORF">C3747_842g2</name>
</gene>
<dbReference type="VEuPathDB" id="TriTrypDB:C4B63_72g95"/>
<organism evidence="2 3">
    <name type="scientific">Trypanosoma cruzi</name>
    <dbReference type="NCBI Taxonomy" id="5693"/>
    <lineage>
        <taxon>Eukaryota</taxon>
        <taxon>Discoba</taxon>
        <taxon>Euglenozoa</taxon>
        <taxon>Kinetoplastea</taxon>
        <taxon>Metakinetoplastina</taxon>
        <taxon>Trypanosomatida</taxon>
        <taxon>Trypanosomatidae</taxon>
        <taxon>Trypanosoma</taxon>
        <taxon>Schizotrypanum</taxon>
    </lineage>
</organism>
<dbReference type="VEuPathDB" id="TriTrypDB:TcCLB.506625.220"/>
<dbReference type="VEuPathDB" id="TriTrypDB:C3747_842g2"/>
<reference evidence="2 3" key="1">
    <citation type="journal article" date="2018" name="Microb. Genom.">
        <title>Expanding an expanded genome: long-read sequencing of Trypanosoma cruzi.</title>
        <authorList>
            <person name="Berna L."/>
            <person name="Rodriguez M."/>
            <person name="Chiribao M.L."/>
            <person name="Parodi-Talice A."/>
            <person name="Pita S."/>
            <person name="Rijo G."/>
            <person name="Alvarez-Valin F."/>
            <person name="Robello C."/>
        </authorList>
    </citation>
    <scope>NUCLEOTIDE SEQUENCE [LARGE SCALE GENOMIC DNA]</scope>
    <source>
        <strain evidence="2 3">TCC</strain>
    </source>
</reference>
<comment type="caution">
    <text evidence="2">The sequence shown here is derived from an EMBL/GenBank/DDBJ whole genome shotgun (WGS) entry which is preliminary data.</text>
</comment>
<evidence type="ECO:0000256" key="1">
    <source>
        <dbReference type="SAM" id="MobiDB-lite"/>
    </source>
</evidence>
<dbReference type="VEuPathDB" id="TriTrypDB:TcCL_Unassigned06087"/>
<dbReference type="VEuPathDB" id="TriTrypDB:TCSYLVIO_007125"/>
<dbReference type="AlphaFoldDB" id="A0A2V2UKI1"/>
<dbReference type="Proteomes" id="UP000246078">
    <property type="component" value="Unassembled WGS sequence"/>
</dbReference>
<dbReference type="EMBL" id="PRFC01000842">
    <property type="protein sequence ID" value="PWU83686.1"/>
    <property type="molecule type" value="Genomic_DNA"/>
</dbReference>